<dbReference type="InParanoid" id="A0A6J2H703"/>
<accession>A0A6J2H703</accession>
<name>A0A6J2H703_9PASS</name>
<dbReference type="AlphaFoldDB" id="A0A6J2H703"/>
<evidence type="ECO:0000313" key="1">
    <source>
        <dbReference type="Proteomes" id="UP000504627"/>
    </source>
</evidence>
<reference evidence="2" key="1">
    <citation type="submission" date="2025-08" db="UniProtKB">
        <authorList>
            <consortium name="RefSeq"/>
        </authorList>
    </citation>
    <scope>IDENTIFICATION</scope>
    <source>
        <tissue evidence="2">Muscle</tissue>
    </source>
</reference>
<dbReference type="GeneID" id="113991154"/>
<dbReference type="Proteomes" id="UP000504627">
    <property type="component" value="Unplaced"/>
</dbReference>
<sequence length="182" mass="19698">MSYYRYQYKQQRYIPAGMKCPPPVFPQQCHPPGVVKCVQCPGCAPTAAKVCSVRRTLQSPRCSSGCVETHVVEGHSCSSSSSSCCCSPRSLNPCTVTFPQPQGTGREQLCLSQCGQVGVKRCPQVCAPTPQVCVPAPQVCVPAPQVCVPAPQVCVPAPLCQHSSYPYSYQWSNSYQYNCGQQ</sequence>
<organism evidence="1 2">
    <name type="scientific">Pipra filicauda</name>
    <name type="common">Wire-tailed manakin</name>
    <dbReference type="NCBI Taxonomy" id="649802"/>
    <lineage>
        <taxon>Eukaryota</taxon>
        <taxon>Metazoa</taxon>
        <taxon>Chordata</taxon>
        <taxon>Craniata</taxon>
        <taxon>Vertebrata</taxon>
        <taxon>Euteleostomi</taxon>
        <taxon>Archelosauria</taxon>
        <taxon>Archosauria</taxon>
        <taxon>Dinosauria</taxon>
        <taxon>Saurischia</taxon>
        <taxon>Theropoda</taxon>
        <taxon>Coelurosauria</taxon>
        <taxon>Aves</taxon>
        <taxon>Neognathae</taxon>
        <taxon>Neoaves</taxon>
        <taxon>Telluraves</taxon>
        <taxon>Australaves</taxon>
        <taxon>Passeriformes</taxon>
        <taxon>Pipridae</taxon>
        <taxon>Pipra</taxon>
    </lineage>
</organism>
<keyword evidence="1" id="KW-1185">Reference proteome</keyword>
<proteinExistence type="predicted"/>
<evidence type="ECO:0000313" key="2">
    <source>
        <dbReference type="RefSeq" id="XP_027583048.1"/>
    </source>
</evidence>
<dbReference type="RefSeq" id="XP_027583048.1">
    <property type="nucleotide sequence ID" value="XM_027727247.1"/>
</dbReference>
<protein>
    <submittedName>
        <fullName evidence="2">Keratin-associated protein 10-8-like</fullName>
    </submittedName>
</protein>
<gene>
    <name evidence="2" type="primary">LOC113991154</name>
</gene>